<keyword evidence="2" id="KW-1185">Reference proteome</keyword>
<reference evidence="1 2" key="1">
    <citation type="journal article" date="2022" name="DNA Res.">
        <title>Chromosomal-level genome assembly of the orchid tree Bauhinia variegata (Leguminosae; Cercidoideae) supports the allotetraploid origin hypothesis of Bauhinia.</title>
        <authorList>
            <person name="Zhong Y."/>
            <person name="Chen Y."/>
            <person name="Zheng D."/>
            <person name="Pang J."/>
            <person name="Liu Y."/>
            <person name="Luo S."/>
            <person name="Meng S."/>
            <person name="Qian L."/>
            <person name="Wei D."/>
            <person name="Dai S."/>
            <person name="Zhou R."/>
        </authorList>
    </citation>
    <scope>NUCLEOTIDE SEQUENCE [LARGE SCALE GENOMIC DNA]</scope>
    <source>
        <strain evidence="1">BV-YZ2020</strain>
    </source>
</reference>
<accession>A0ACB9N3F6</accession>
<name>A0ACB9N3F6_BAUVA</name>
<proteinExistence type="predicted"/>
<protein>
    <submittedName>
        <fullName evidence="1">Uncharacterized protein</fullName>
    </submittedName>
</protein>
<comment type="caution">
    <text evidence="1">The sequence shown here is derived from an EMBL/GenBank/DDBJ whole genome shotgun (WGS) entry which is preliminary data.</text>
</comment>
<dbReference type="Proteomes" id="UP000828941">
    <property type="component" value="Chromosome 8"/>
</dbReference>
<evidence type="ECO:0000313" key="2">
    <source>
        <dbReference type="Proteomes" id="UP000828941"/>
    </source>
</evidence>
<dbReference type="EMBL" id="CM039433">
    <property type="protein sequence ID" value="KAI4329000.1"/>
    <property type="molecule type" value="Genomic_DNA"/>
</dbReference>
<evidence type="ECO:0000313" key="1">
    <source>
        <dbReference type="EMBL" id="KAI4329000.1"/>
    </source>
</evidence>
<sequence length="515" mass="58185">MGSLEEILKKMPVGFRFQPTDEELVNYFLKHKLLGENLRVRFIREIDICKFEPWDLPELSVVKSDDQWFFFSPRDLKYSNSNRRNRATKAGFWKATGKDRNVKKRGTNNVIGTKKTLVFYEGRVPQGIKSNWVIHEYHATTFPADLRTYVLCRLMKKPGKKTEEGTDGLIYIEGEPSSHMASDYENQATVFQIPDVNSLEEANLESVFTLPPQAEEYDFVSLQQEQAFSISSFPNALFGIANDANQFLPETTEEEDNDAFLNAIIAGEDIVCTEETRRTFVTESTPSGSLRKVYYESSDTEAEVISARSSTVLDGPTACSQHAGSREYWVMKMFTSSHGALHAGSLLASNREVNREKKDSIHNDFWEVDTFSGDSPKDQCLPINCVSIDSSPSPPRRYKVQYHPKSDNSVSQKASASRRSQKKVSSKEISKNEALKETYIVQSNKDQGKILGTSSGKNPQKTSIGSSEVDRKGSFIYWETPSSQKLYPRSAYLVNVVLGFSLLIVSFWDLVSSRN</sequence>
<gene>
    <name evidence="1" type="ORF">L6164_021307</name>
</gene>
<organism evidence="1 2">
    <name type="scientific">Bauhinia variegata</name>
    <name type="common">Purple orchid tree</name>
    <name type="synonym">Phanera variegata</name>
    <dbReference type="NCBI Taxonomy" id="167791"/>
    <lineage>
        <taxon>Eukaryota</taxon>
        <taxon>Viridiplantae</taxon>
        <taxon>Streptophyta</taxon>
        <taxon>Embryophyta</taxon>
        <taxon>Tracheophyta</taxon>
        <taxon>Spermatophyta</taxon>
        <taxon>Magnoliopsida</taxon>
        <taxon>eudicotyledons</taxon>
        <taxon>Gunneridae</taxon>
        <taxon>Pentapetalae</taxon>
        <taxon>rosids</taxon>
        <taxon>fabids</taxon>
        <taxon>Fabales</taxon>
        <taxon>Fabaceae</taxon>
        <taxon>Cercidoideae</taxon>
        <taxon>Cercideae</taxon>
        <taxon>Bauhiniinae</taxon>
        <taxon>Bauhinia</taxon>
    </lineage>
</organism>